<protein>
    <submittedName>
        <fullName evidence="1">CDP-glycerol--glycerophosphate glycerophosphotransferase</fullName>
    </submittedName>
</protein>
<proteinExistence type="predicted"/>
<comment type="caution">
    <text evidence="1">The sequence shown here is derived from an EMBL/GenBank/DDBJ whole genome shotgun (WGS) entry which is preliminary data.</text>
</comment>
<accession>A0ABQ6GW04</accession>
<dbReference type="PIRSF" id="PIRSF028458">
    <property type="entry name" value="UCP028458_glyceroPtfrase"/>
    <property type="match status" value="1"/>
</dbReference>
<dbReference type="SUPFAM" id="SSF53756">
    <property type="entry name" value="UDP-Glycosyltransferase/glycogen phosphorylase"/>
    <property type="match status" value="1"/>
</dbReference>
<dbReference type="RefSeq" id="WP_284245464.1">
    <property type="nucleotide sequence ID" value="NZ_BSST01000001.1"/>
</dbReference>
<name>A0ABQ6GW04_9GAMM</name>
<evidence type="ECO:0000313" key="2">
    <source>
        <dbReference type="Proteomes" id="UP001157186"/>
    </source>
</evidence>
<dbReference type="InterPro" id="IPR043148">
    <property type="entry name" value="TagF_C"/>
</dbReference>
<dbReference type="InterPro" id="IPR007554">
    <property type="entry name" value="Glycerophosphate_synth"/>
</dbReference>
<gene>
    <name evidence="1" type="ORF">tinsulaeT_28920</name>
</gene>
<dbReference type="InterPro" id="IPR016886">
    <property type="entry name" value="UCP028458_glyceroPtfrase"/>
</dbReference>
<dbReference type="Gene3D" id="3.40.50.12580">
    <property type="match status" value="1"/>
</dbReference>
<dbReference type="Proteomes" id="UP001157186">
    <property type="component" value="Unassembled WGS sequence"/>
</dbReference>
<sequence length="350" mass="39771">MSDKLEKSKKEYRYLFYVTLSYSFSILRPIAEQITKQGAKFAWFVPQGAEAESYLLAEDNRLIDVDAVMAFAPDAVLAPGNYIPDFFPGIKVQVFHGFDSGKKNKFNIRGFFDLYCTQGPNITQAFKQINDGTCEIVETGWGKLDALFNPHPLTASYRTAAPLILYAPTFSPKLTSTYSLLPEIKSLLKHQAWQWLVKLHPKATAEEIAMFKALECDKLRFVETAELIPLLQAADVLLSDTSSVLAEFALQQKPVVALNNRRPESWMIHFTQASDLKENLELALNCPPQQLDKINAHCHAIHPLRDGKSSERTLAAINWLIDKGTAHLKAKPLNLRRRLKMRKKLNYWKF</sequence>
<reference evidence="1 2" key="1">
    <citation type="submission" date="2023-03" db="EMBL/GenBank/DDBJ databases">
        <title>Draft genome sequence of Thalassotalea insulae KCTC 62186T.</title>
        <authorList>
            <person name="Sawabe T."/>
        </authorList>
    </citation>
    <scope>NUCLEOTIDE SEQUENCE [LARGE SCALE GENOMIC DNA]</scope>
    <source>
        <strain evidence="1 2">KCTC 62186</strain>
    </source>
</reference>
<dbReference type="Pfam" id="PF04464">
    <property type="entry name" value="Glyphos_transf"/>
    <property type="match status" value="1"/>
</dbReference>
<dbReference type="EMBL" id="BSST01000001">
    <property type="protein sequence ID" value="GLX79552.1"/>
    <property type="molecule type" value="Genomic_DNA"/>
</dbReference>
<keyword evidence="2" id="KW-1185">Reference proteome</keyword>
<evidence type="ECO:0000313" key="1">
    <source>
        <dbReference type="EMBL" id="GLX79552.1"/>
    </source>
</evidence>
<organism evidence="1 2">
    <name type="scientific">Thalassotalea insulae</name>
    <dbReference type="NCBI Taxonomy" id="2056778"/>
    <lineage>
        <taxon>Bacteria</taxon>
        <taxon>Pseudomonadati</taxon>
        <taxon>Pseudomonadota</taxon>
        <taxon>Gammaproteobacteria</taxon>
        <taxon>Alteromonadales</taxon>
        <taxon>Colwelliaceae</taxon>
        <taxon>Thalassotalea</taxon>
    </lineage>
</organism>